<sequence>MTTKDQNDTTEWTEQSLSAQLRELSVPEKATSSEMLVVLAQVNQLLWKTLWSDDKKGDDELDVNDLIARTDEFNQFIFAPWLVNSIQQKLRSFSELDDADCIHQANVLVSAVNGITHMIFDANSYDTEPGEAIPKKESDFADWWETVIDMTSDKVGGFGDEEENEDEDEEDLDLGPEHQAFAEADNEEKFAILRKMLESNGVKVANLSDDDQSEIADPDYYFSPSEAFGKLLPGRYCEMDFEPFGCASEDEVKDFYPDLWRAAARATLGELKLTDLRSEGDSSDDFSEITVRFHAFGKEHVFNYENSGSWSDGQFLDDLKAFTKRYLQGRFVFDPINNDGFVGYVYLPIEAANELKSYLAAIEADFDE</sequence>
<evidence type="ECO:0000313" key="2">
    <source>
        <dbReference type="Proteomes" id="UP000680158"/>
    </source>
</evidence>
<protein>
    <submittedName>
        <fullName evidence="1">Uncharacterized protein</fullName>
    </submittedName>
</protein>
<name>A0A941DDR6_9BURK</name>
<accession>A0A941DDR6</accession>
<dbReference type="AlphaFoldDB" id="A0A941DDR6"/>
<evidence type="ECO:0000313" key="1">
    <source>
        <dbReference type="EMBL" id="MBR7746146.1"/>
    </source>
</evidence>
<organism evidence="1 2">
    <name type="scientific">Undibacterium baiyunense</name>
    <dbReference type="NCBI Taxonomy" id="2828731"/>
    <lineage>
        <taxon>Bacteria</taxon>
        <taxon>Pseudomonadati</taxon>
        <taxon>Pseudomonadota</taxon>
        <taxon>Betaproteobacteria</taxon>
        <taxon>Burkholderiales</taxon>
        <taxon>Oxalobacteraceae</taxon>
        <taxon>Undibacterium</taxon>
    </lineage>
</organism>
<reference evidence="1 2" key="1">
    <citation type="submission" date="2021-04" db="EMBL/GenBank/DDBJ databases">
        <title>novel species isolated from subtropical streams in China.</title>
        <authorList>
            <person name="Lu H."/>
        </authorList>
    </citation>
    <scope>NUCLEOTIDE SEQUENCE [LARGE SCALE GENOMIC DNA]</scope>
    <source>
        <strain evidence="1 2">BYS107W</strain>
    </source>
</reference>
<gene>
    <name evidence="1" type="ORF">KDM92_06095</name>
</gene>
<keyword evidence="2" id="KW-1185">Reference proteome</keyword>
<dbReference type="RefSeq" id="WP_212683518.1">
    <property type="nucleotide sequence ID" value="NZ_JAGSPM010000003.1"/>
</dbReference>
<proteinExistence type="predicted"/>
<comment type="caution">
    <text evidence="1">The sequence shown here is derived from an EMBL/GenBank/DDBJ whole genome shotgun (WGS) entry which is preliminary data.</text>
</comment>
<dbReference type="EMBL" id="JAGSPM010000003">
    <property type="protein sequence ID" value="MBR7746146.1"/>
    <property type="molecule type" value="Genomic_DNA"/>
</dbReference>
<dbReference type="Proteomes" id="UP000680158">
    <property type="component" value="Unassembled WGS sequence"/>
</dbReference>